<keyword evidence="3" id="KW-1185">Reference proteome</keyword>
<evidence type="ECO:0000313" key="2">
    <source>
        <dbReference type="EMBL" id="VUZ50780.1"/>
    </source>
</evidence>
<reference evidence="2 3" key="1">
    <citation type="submission" date="2019-07" db="EMBL/GenBank/DDBJ databases">
        <authorList>
            <person name="Jastrzebski P J."/>
            <person name="Paukszto L."/>
            <person name="Jastrzebski P J."/>
        </authorList>
    </citation>
    <scope>NUCLEOTIDE SEQUENCE [LARGE SCALE GENOMIC DNA]</scope>
    <source>
        <strain evidence="2 3">WMS-il1</strain>
    </source>
</reference>
<gene>
    <name evidence="2" type="ORF">WMSIL1_LOCUS9673</name>
</gene>
<name>A0A564YUE2_HYMDI</name>
<proteinExistence type="predicted"/>
<feature type="compositionally biased region" description="Polar residues" evidence="1">
    <location>
        <begin position="1"/>
        <end position="20"/>
    </location>
</feature>
<feature type="region of interest" description="Disordered" evidence="1">
    <location>
        <begin position="1"/>
        <end position="31"/>
    </location>
</feature>
<dbReference type="Proteomes" id="UP000321570">
    <property type="component" value="Unassembled WGS sequence"/>
</dbReference>
<feature type="non-terminal residue" evidence="2">
    <location>
        <position position="73"/>
    </location>
</feature>
<organism evidence="2 3">
    <name type="scientific">Hymenolepis diminuta</name>
    <name type="common">Rat tapeworm</name>
    <dbReference type="NCBI Taxonomy" id="6216"/>
    <lineage>
        <taxon>Eukaryota</taxon>
        <taxon>Metazoa</taxon>
        <taxon>Spiralia</taxon>
        <taxon>Lophotrochozoa</taxon>
        <taxon>Platyhelminthes</taxon>
        <taxon>Cestoda</taxon>
        <taxon>Eucestoda</taxon>
        <taxon>Cyclophyllidea</taxon>
        <taxon>Hymenolepididae</taxon>
        <taxon>Hymenolepis</taxon>
    </lineage>
</organism>
<sequence>MDFAGMSNSDSSICQESINRVESPEVGNHQESRELLNSEAFEEMSKLRRENFNLSLLCHNYRKVFERDCDGTS</sequence>
<evidence type="ECO:0000313" key="3">
    <source>
        <dbReference type="Proteomes" id="UP000321570"/>
    </source>
</evidence>
<dbReference type="EMBL" id="CABIJS010000399">
    <property type="protein sequence ID" value="VUZ50780.1"/>
    <property type="molecule type" value="Genomic_DNA"/>
</dbReference>
<accession>A0A564YUE2</accession>
<protein>
    <submittedName>
        <fullName evidence="2">Uncharacterized protein</fullName>
    </submittedName>
</protein>
<evidence type="ECO:0000256" key="1">
    <source>
        <dbReference type="SAM" id="MobiDB-lite"/>
    </source>
</evidence>
<dbReference type="AlphaFoldDB" id="A0A564YUE2"/>